<dbReference type="PANTHER" id="PTHR47893:SF1">
    <property type="entry name" value="REGULATORY PROTEIN PCHR"/>
    <property type="match status" value="1"/>
</dbReference>
<evidence type="ECO:0000313" key="5">
    <source>
        <dbReference type="EMBL" id="SCY60419.1"/>
    </source>
</evidence>
<dbReference type="GO" id="GO:0003700">
    <property type="term" value="F:DNA-binding transcription factor activity"/>
    <property type="evidence" value="ECO:0007669"/>
    <property type="project" value="InterPro"/>
</dbReference>
<accession>A0A1G5HA94</accession>
<evidence type="ECO:0000313" key="6">
    <source>
        <dbReference type="Proteomes" id="UP000198870"/>
    </source>
</evidence>
<gene>
    <name evidence="5" type="ORF">SAMN05216233_11332</name>
</gene>
<reference evidence="5 6" key="1">
    <citation type="submission" date="2016-10" db="EMBL/GenBank/DDBJ databases">
        <authorList>
            <person name="de Groot N.N."/>
        </authorList>
    </citation>
    <scope>NUCLEOTIDE SEQUENCE [LARGE SCALE GENOMIC DNA]</scope>
    <source>
        <strain evidence="5 6">AA1</strain>
    </source>
</reference>
<dbReference type="Proteomes" id="UP000198870">
    <property type="component" value="Unassembled WGS sequence"/>
</dbReference>
<dbReference type="PRINTS" id="PR00032">
    <property type="entry name" value="HTHARAC"/>
</dbReference>
<protein>
    <submittedName>
        <fullName evidence="5">AraC-type DNA-binding protein</fullName>
    </submittedName>
</protein>
<keyword evidence="1" id="KW-0805">Transcription regulation</keyword>
<keyword evidence="3" id="KW-0804">Transcription</keyword>
<evidence type="ECO:0000256" key="1">
    <source>
        <dbReference type="ARBA" id="ARBA00023015"/>
    </source>
</evidence>
<dbReference type="AlphaFoldDB" id="A0A1G5HA94"/>
<dbReference type="InterPro" id="IPR018062">
    <property type="entry name" value="HTH_AraC-typ_CS"/>
</dbReference>
<dbReference type="InterPro" id="IPR009057">
    <property type="entry name" value="Homeodomain-like_sf"/>
</dbReference>
<dbReference type="STRING" id="419481.SAMN05216233_11332"/>
<name>A0A1G5HA94_9BACT</name>
<dbReference type="GO" id="GO:0043565">
    <property type="term" value="F:sequence-specific DNA binding"/>
    <property type="evidence" value="ECO:0007669"/>
    <property type="project" value="InterPro"/>
</dbReference>
<dbReference type="InterPro" id="IPR053142">
    <property type="entry name" value="PchR_regulatory_protein"/>
</dbReference>
<dbReference type="InterPro" id="IPR018060">
    <property type="entry name" value="HTH_AraC"/>
</dbReference>
<proteinExistence type="predicted"/>
<dbReference type="PANTHER" id="PTHR47893">
    <property type="entry name" value="REGULATORY PROTEIN PCHR"/>
    <property type="match status" value="1"/>
</dbReference>
<dbReference type="EMBL" id="FMUX01000013">
    <property type="protein sequence ID" value="SCY60419.1"/>
    <property type="molecule type" value="Genomic_DNA"/>
</dbReference>
<evidence type="ECO:0000256" key="3">
    <source>
        <dbReference type="ARBA" id="ARBA00023163"/>
    </source>
</evidence>
<dbReference type="SUPFAM" id="SSF46689">
    <property type="entry name" value="Homeodomain-like"/>
    <property type="match status" value="2"/>
</dbReference>
<organism evidence="5 6">
    <name type="scientific">Desulfoluna spongiiphila</name>
    <dbReference type="NCBI Taxonomy" id="419481"/>
    <lineage>
        <taxon>Bacteria</taxon>
        <taxon>Pseudomonadati</taxon>
        <taxon>Thermodesulfobacteriota</taxon>
        <taxon>Desulfobacteria</taxon>
        <taxon>Desulfobacterales</taxon>
        <taxon>Desulfolunaceae</taxon>
        <taxon>Desulfoluna</taxon>
    </lineage>
</organism>
<dbReference type="RefSeq" id="WP_175469883.1">
    <property type="nucleotide sequence ID" value="NZ_FMUX01000013.1"/>
</dbReference>
<dbReference type="Gene3D" id="1.10.10.60">
    <property type="entry name" value="Homeodomain-like"/>
    <property type="match status" value="1"/>
</dbReference>
<dbReference type="PROSITE" id="PS01124">
    <property type="entry name" value="HTH_ARAC_FAMILY_2"/>
    <property type="match status" value="1"/>
</dbReference>
<feature type="domain" description="HTH araC/xylS-type" evidence="4">
    <location>
        <begin position="237"/>
        <end position="335"/>
    </location>
</feature>
<evidence type="ECO:0000256" key="2">
    <source>
        <dbReference type="ARBA" id="ARBA00023125"/>
    </source>
</evidence>
<sequence length="341" mass="37339">MERDMFQERPEDDDAAFFCSDYRKTSETSPYGEVTSSFAGLKGDSGCYEVIPIRCGLYLTVGRFCASRPLVLDFEIAGAPIDFEYWLSGSGECRLQGLGPSPSVLQSGAGAMNASYAPDTSGRCMSVGDADICIVGLSVDPVLLYTLAGDDAAGFPHRLRPTSEGRVRDKFTLKGSLCPAMQSACHQILTCPFTGGCRDLFLESKALELLSLQVNALSSSPDASGRGLTRRDTDRIHDARDCLISDLKHPPTIAMLARQTGINETKLKAGFRSVYGTTIFDYLRRHKMEVARIWLEEGGKNVSEAAYDVGYANVSHFIRAYRTVFGVNPGDYVRRNRLVMS</sequence>
<keyword evidence="2 5" id="KW-0238">DNA-binding</keyword>
<dbReference type="InterPro" id="IPR020449">
    <property type="entry name" value="Tscrpt_reg_AraC-type_HTH"/>
</dbReference>
<dbReference type="SMART" id="SM00342">
    <property type="entry name" value="HTH_ARAC"/>
    <property type="match status" value="1"/>
</dbReference>
<dbReference type="PROSITE" id="PS00041">
    <property type="entry name" value="HTH_ARAC_FAMILY_1"/>
    <property type="match status" value="1"/>
</dbReference>
<keyword evidence="6" id="KW-1185">Reference proteome</keyword>
<dbReference type="Pfam" id="PF12833">
    <property type="entry name" value="HTH_18"/>
    <property type="match status" value="1"/>
</dbReference>
<evidence type="ECO:0000259" key="4">
    <source>
        <dbReference type="PROSITE" id="PS01124"/>
    </source>
</evidence>